<dbReference type="EMBL" id="CP097160">
    <property type="protein sequence ID" value="UQN13836.1"/>
    <property type="molecule type" value="Genomic_DNA"/>
</dbReference>
<name>A0ABY4MTU1_9MICO</name>
<proteinExistence type="predicted"/>
<accession>A0ABY4MTU1</accession>
<feature type="region of interest" description="Disordered" evidence="1">
    <location>
        <begin position="66"/>
        <end position="85"/>
    </location>
</feature>
<gene>
    <name evidence="2" type="ORF">M3M28_07075</name>
</gene>
<evidence type="ECO:0000313" key="2">
    <source>
        <dbReference type="EMBL" id="UQN13836.1"/>
    </source>
</evidence>
<protein>
    <recommendedName>
        <fullName evidence="3">DUF342 domain-containing protein</fullName>
    </recommendedName>
</protein>
<evidence type="ECO:0000256" key="1">
    <source>
        <dbReference type="SAM" id="MobiDB-lite"/>
    </source>
</evidence>
<sequence length="297" mass="32424">MREYLIDASRPTDSESLHALLRDVIAADGALTRAQVDAIGMTSEVHDEGTHIERLALDLSGTQLSPRQLAEQAKEREQEVPDEPATPFVPTVVQVDAASFSAQPLKLGPLELKATGSAENVRYAWLEDAKGGLWVEHLKSADGKPGHASAEFEVDTRDFEPLAREVLERADAKVKLLEFTPEVETPNDREANVRIAMRCGYGIVRASIIVDAHAVVDDNMVLHIKQVKFSSKNPVLALAYKAIERIVLRDGRIPETIAINEQLPAGIELTDARIRAVGTRLTITGEVLAEGEADFPA</sequence>
<reference evidence="2" key="1">
    <citation type="submission" date="2022-05" db="EMBL/GenBank/DDBJ databases">
        <title>Complete genome sequence of toluene-degrading Gulosibacter sediminis strain ACHW.36C.</title>
        <authorList>
            <person name="Wai A.C."/>
            <person name="Lai G.K."/>
            <person name="Griffin S.D."/>
            <person name="Leung F.C."/>
        </authorList>
    </citation>
    <scope>NUCLEOTIDE SEQUENCE [LARGE SCALE GENOMIC DNA]</scope>
    <source>
        <strain evidence="2">ACHW.36C</strain>
    </source>
</reference>
<evidence type="ECO:0008006" key="3">
    <source>
        <dbReference type="Google" id="ProtNLM"/>
    </source>
</evidence>
<organism evidence="2">
    <name type="scientific">Gulosibacter sediminis</name>
    <dbReference type="NCBI Taxonomy" id="1729695"/>
    <lineage>
        <taxon>Bacteria</taxon>
        <taxon>Bacillati</taxon>
        <taxon>Actinomycetota</taxon>
        <taxon>Actinomycetes</taxon>
        <taxon>Micrococcales</taxon>
        <taxon>Microbacteriaceae</taxon>
        <taxon>Gulosibacter</taxon>
    </lineage>
</organism>